<accession>A0A0C3BEV8</accession>
<protein>
    <recommendedName>
        <fullName evidence="1">F-box domain-containing protein</fullName>
    </recommendedName>
</protein>
<dbReference type="HOGENOM" id="CLU_427021_0_0_1"/>
<proteinExistence type="predicted"/>
<dbReference type="Pfam" id="PF12937">
    <property type="entry name" value="F-box-like"/>
    <property type="match status" value="1"/>
</dbReference>
<evidence type="ECO:0000259" key="1">
    <source>
        <dbReference type="Pfam" id="PF12937"/>
    </source>
</evidence>
<evidence type="ECO:0000313" key="3">
    <source>
        <dbReference type="Proteomes" id="UP000053424"/>
    </source>
</evidence>
<dbReference type="AlphaFoldDB" id="A0A0C3BEV8"/>
<dbReference type="Proteomes" id="UP000053424">
    <property type="component" value="Unassembled WGS sequence"/>
</dbReference>
<reference evidence="3" key="2">
    <citation type="submission" date="2015-01" db="EMBL/GenBank/DDBJ databases">
        <title>Evolutionary Origins and Diversification of the Mycorrhizal Mutualists.</title>
        <authorList>
            <consortium name="DOE Joint Genome Institute"/>
            <consortium name="Mycorrhizal Genomics Consortium"/>
            <person name="Kohler A."/>
            <person name="Kuo A."/>
            <person name="Nagy L.G."/>
            <person name="Floudas D."/>
            <person name="Copeland A."/>
            <person name="Barry K.W."/>
            <person name="Cichocki N."/>
            <person name="Veneault-Fourrey C."/>
            <person name="LaButti K."/>
            <person name="Lindquist E.A."/>
            <person name="Lipzen A."/>
            <person name="Lundell T."/>
            <person name="Morin E."/>
            <person name="Murat C."/>
            <person name="Riley R."/>
            <person name="Ohm R."/>
            <person name="Sun H."/>
            <person name="Tunlid A."/>
            <person name="Henrissat B."/>
            <person name="Grigoriev I.V."/>
            <person name="Hibbett D.S."/>
            <person name="Martin F."/>
        </authorList>
    </citation>
    <scope>NUCLEOTIDE SEQUENCE [LARGE SCALE GENOMIC DNA]</scope>
    <source>
        <strain evidence="3">h7</strain>
    </source>
</reference>
<dbReference type="OrthoDB" id="3365698at2759"/>
<dbReference type="InterPro" id="IPR001810">
    <property type="entry name" value="F-box_dom"/>
</dbReference>
<dbReference type="EMBL" id="KN831823">
    <property type="protein sequence ID" value="KIM35305.1"/>
    <property type="molecule type" value="Genomic_DNA"/>
</dbReference>
<keyword evidence="3" id="KW-1185">Reference proteome</keyword>
<reference evidence="2 3" key="1">
    <citation type="submission" date="2014-04" db="EMBL/GenBank/DDBJ databases">
        <authorList>
            <consortium name="DOE Joint Genome Institute"/>
            <person name="Kuo A."/>
            <person name="Gay G."/>
            <person name="Dore J."/>
            <person name="Kohler A."/>
            <person name="Nagy L.G."/>
            <person name="Floudas D."/>
            <person name="Copeland A."/>
            <person name="Barry K.W."/>
            <person name="Cichocki N."/>
            <person name="Veneault-Fourrey C."/>
            <person name="LaButti K."/>
            <person name="Lindquist E.A."/>
            <person name="Lipzen A."/>
            <person name="Lundell T."/>
            <person name="Morin E."/>
            <person name="Murat C."/>
            <person name="Sun H."/>
            <person name="Tunlid A."/>
            <person name="Henrissat B."/>
            <person name="Grigoriev I.V."/>
            <person name="Hibbett D.S."/>
            <person name="Martin F."/>
            <person name="Nordberg H.P."/>
            <person name="Cantor M.N."/>
            <person name="Hua S.X."/>
        </authorList>
    </citation>
    <scope>NUCLEOTIDE SEQUENCE [LARGE SCALE GENOMIC DNA]</scope>
    <source>
        <strain evidence="3">h7</strain>
    </source>
</reference>
<feature type="domain" description="F-box" evidence="1">
    <location>
        <begin position="83"/>
        <end position="143"/>
    </location>
</feature>
<sequence length="581" mass="66887">MASSTTLPPHLFQTNDPPTESERVYIQHQIQLAQFAREAVFKTIKPKFLSPRPDKEYLEDLAELLSLEAFIYKHQCLLSPLRYLPPELLTEIFLFAIPRERFFETEPDVAIEEPNHRFILRLSQVCRYWRKVALAEQRLWTSIPALGKWQSDQPEPESKIQLMRTFIERSGNAPIHVTILILQVFNNLILEGGRLESPCLDLLAAQCHRWKTAILHVDLSIVERLGQLDAPILESLNFKCRYPGAWMFVSGPYPRLRVLAPRLRQVIADSWQSHSFLQLPWNEISIFKGLPDDLESMRPAGPNLKACTFRGPISRIEYPTEPILFDKLNFLFIDNSNYQPPHFQFGQEFETPFRWMAVPNLEFLFMKGHPVLPGASLIVRDLLLTTLPSSSVLLILHFHVRGLTEDDFRRLLSATPLLKRLSICDTPSHYFSHLIRGDPITPNVPQQPLLPKLECLVIRNFSGNDAGPLVALAESRRSKRQQFLSISLFYSSIRQCLNAQERVEGWDEILKREGAPGSELAKVRSWANYVAKHVLGPCGKARDYGFTRRPKYISQSLLEMDAVLKLIEQHEFNDLRILEVS</sequence>
<gene>
    <name evidence="2" type="ORF">M413DRAFT_32564</name>
</gene>
<dbReference type="Gene3D" id="1.20.1280.50">
    <property type="match status" value="1"/>
</dbReference>
<evidence type="ECO:0000313" key="2">
    <source>
        <dbReference type="EMBL" id="KIM35305.1"/>
    </source>
</evidence>
<name>A0A0C3BEV8_HEBCY</name>
<organism evidence="2 3">
    <name type="scientific">Hebeloma cylindrosporum</name>
    <dbReference type="NCBI Taxonomy" id="76867"/>
    <lineage>
        <taxon>Eukaryota</taxon>
        <taxon>Fungi</taxon>
        <taxon>Dikarya</taxon>
        <taxon>Basidiomycota</taxon>
        <taxon>Agaricomycotina</taxon>
        <taxon>Agaricomycetes</taxon>
        <taxon>Agaricomycetidae</taxon>
        <taxon>Agaricales</taxon>
        <taxon>Agaricineae</taxon>
        <taxon>Hymenogastraceae</taxon>
        <taxon>Hebeloma</taxon>
    </lineage>
</organism>